<sequence>MTPPEITIPETKVLAIASHVVYGYVGNTMATFVMQSLGCEVAAINTVHFSNHTGYRQFKGRRIPAAEIKELYDGLRQSHLTDFDVLLSGYSPSAEAVEAVGTVARDLRYRSAVHPGGFFWVLDPVMGDQGRLYVAEDIVPAYRALIREADLILPNQFEAELLSGVSISSLSGVANAIRTLHAVHGTSHVVVTSVRVGAATDANANPSTLTVVGSTKKQDGQARLFKIEVPVLDCYFSGTGDMFAALMVARLREACAQANLLDRPSWMPDDDVEATELPLAKATEKVLSSMQTILEKTWTARDEEMKKFGTSPGASIGGVEGEGEGDTVGEGQRRFLAETKAAEVRVVRNARDLMLPEGRYKAQAMEV</sequence>
<evidence type="ECO:0000256" key="7">
    <source>
        <dbReference type="SAM" id="MobiDB-lite"/>
    </source>
</evidence>
<dbReference type="STRING" id="5601.A0A0D2DJU2"/>
<comment type="similarity">
    <text evidence="1">Belongs to the pyridoxine kinase family.</text>
</comment>
<dbReference type="PANTHER" id="PTHR10534:SF2">
    <property type="entry name" value="PYRIDOXAL KINASE"/>
    <property type="match status" value="1"/>
</dbReference>
<name>A0A0D2DJU2_9EURO</name>
<accession>A0A0D2DJU2</accession>
<proteinExistence type="inferred from homology"/>
<keyword evidence="3" id="KW-0808">Transferase</keyword>
<dbReference type="EC" id="2.7.1.35" evidence="2"/>
<evidence type="ECO:0000259" key="8">
    <source>
        <dbReference type="Pfam" id="PF08543"/>
    </source>
</evidence>
<dbReference type="GO" id="GO:0005829">
    <property type="term" value="C:cytosol"/>
    <property type="evidence" value="ECO:0007669"/>
    <property type="project" value="TreeGrafter"/>
</dbReference>
<dbReference type="PANTHER" id="PTHR10534">
    <property type="entry name" value="PYRIDOXAL KINASE"/>
    <property type="match status" value="1"/>
</dbReference>
<dbReference type="GO" id="GO:0005524">
    <property type="term" value="F:ATP binding"/>
    <property type="evidence" value="ECO:0007669"/>
    <property type="project" value="UniProtKB-KW"/>
</dbReference>
<gene>
    <name evidence="9" type="ORF">PV04_10814</name>
</gene>
<keyword evidence="5 9" id="KW-0418">Kinase</keyword>
<dbReference type="Gene3D" id="3.40.1190.20">
    <property type="match status" value="1"/>
</dbReference>
<dbReference type="Proteomes" id="UP000054266">
    <property type="component" value="Unassembled WGS sequence"/>
</dbReference>
<evidence type="ECO:0000256" key="1">
    <source>
        <dbReference type="ARBA" id="ARBA00008805"/>
    </source>
</evidence>
<dbReference type="InterPro" id="IPR004625">
    <property type="entry name" value="PyrdxlKinase"/>
</dbReference>
<organism evidence="9 10">
    <name type="scientific">Phialophora macrospora</name>
    <dbReference type="NCBI Taxonomy" id="1851006"/>
    <lineage>
        <taxon>Eukaryota</taxon>
        <taxon>Fungi</taxon>
        <taxon>Dikarya</taxon>
        <taxon>Ascomycota</taxon>
        <taxon>Pezizomycotina</taxon>
        <taxon>Eurotiomycetes</taxon>
        <taxon>Chaetothyriomycetidae</taxon>
        <taxon>Chaetothyriales</taxon>
        <taxon>Herpotrichiellaceae</taxon>
        <taxon>Phialophora</taxon>
    </lineage>
</organism>
<dbReference type="Pfam" id="PF08543">
    <property type="entry name" value="Phos_pyr_kin"/>
    <property type="match status" value="1"/>
</dbReference>
<keyword evidence="6" id="KW-0067">ATP-binding</keyword>
<dbReference type="AlphaFoldDB" id="A0A0D2DJU2"/>
<evidence type="ECO:0000256" key="2">
    <source>
        <dbReference type="ARBA" id="ARBA00012104"/>
    </source>
</evidence>
<dbReference type="GO" id="GO:0008478">
    <property type="term" value="F:pyridoxal kinase activity"/>
    <property type="evidence" value="ECO:0007669"/>
    <property type="project" value="UniProtKB-EC"/>
</dbReference>
<keyword evidence="4" id="KW-0547">Nucleotide-binding</keyword>
<evidence type="ECO:0000313" key="10">
    <source>
        <dbReference type="Proteomes" id="UP000054266"/>
    </source>
</evidence>
<dbReference type="SUPFAM" id="SSF53613">
    <property type="entry name" value="Ribokinase-like"/>
    <property type="match status" value="1"/>
</dbReference>
<evidence type="ECO:0000313" key="9">
    <source>
        <dbReference type="EMBL" id="KIW62657.1"/>
    </source>
</evidence>
<dbReference type="InterPro" id="IPR029056">
    <property type="entry name" value="Ribokinase-like"/>
</dbReference>
<dbReference type="EMBL" id="KN846963">
    <property type="protein sequence ID" value="KIW62657.1"/>
    <property type="molecule type" value="Genomic_DNA"/>
</dbReference>
<protein>
    <recommendedName>
        <fullName evidence="2">pyridoxal kinase</fullName>
        <ecNumber evidence="2">2.7.1.35</ecNumber>
    </recommendedName>
</protein>
<feature type="region of interest" description="Disordered" evidence="7">
    <location>
        <begin position="309"/>
        <end position="328"/>
    </location>
</feature>
<keyword evidence="10" id="KW-1185">Reference proteome</keyword>
<dbReference type="InterPro" id="IPR013749">
    <property type="entry name" value="PM/HMP-P_kinase-1"/>
</dbReference>
<evidence type="ECO:0000256" key="3">
    <source>
        <dbReference type="ARBA" id="ARBA00022679"/>
    </source>
</evidence>
<evidence type="ECO:0000256" key="5">
    <source>
        <dbReference type="ARBA" id="ARBA00022777"/>
    </source>
</evidence>
<dbReference type="CDD" id="cd01173">
    <property type="entry name" value="pyridoxal_pyridoxamine_kinase"/>
    <property type="match status" value="1"/>
</dbReference>
<feature type="domain" description="Pyridoxamine kinase/Phosphomethylpyrimidine kinase" evidence="8">
    <location>
        <begin position="119"/>
        <end position="253"/>
    </location>
</feature>
<evidence type="ECO:0000256" key="4">
    <source>
        <dbReference type="ARBA" id="ARBA00022741"/>
    </source>
</evidence>
<dbReference type="NCBIfam" id="TIGR00687">
    <property type="entry name" value="pyridox_kin"/>
    <property type="match status" value="1"/>
</dbReference>
<reference evidence="9 10" key="1">
    <citation type="submission" date="2015-01" db="EMBL/GenBank/DDBJ databases">
        <title>The Genome Sequence of Capronia semiimmersa CBS27337.</title>
        <authorList>
            <consortium name="The Broad Institute Genomics Platform"/>
            <person name="Cuomo C."/>
            <person name="de Hoog S."/>
            <person name="Gorbushina A."/>
            <person name="Stielow B."/>
            <person name="Teixiera M."/>
            <person name="Abouelleil A."/>
            <person name="Chapman S.B."/>
            <person name="Priest M."/>
            <person name="Young S.K."/>
            <person name="Wortman J."/>
            <person name="Nusbaum C."/>
            <person name="Birren B."/>
        </authorList>
    </citation>
    <scope>NUCLEOTIDE SEQUENCE [LARGE SCALE GENOMIC DNA]</scope>
    <source>
        <strain evidence="9 10">CBS 27337</strain>
    </source>
</reference>
<evidence type="ECO:0000256" key="6">
    <source>
        <dbReference type="ARBA" id="ARBA00022840"/>
    </source>
</evidence>
<dbReference type="GO" id="GO:0009443">
    <property type="term" value="P:pyridoxal 5'-phosphate salvage"/>
    <property type="evidence" value="ECO:0007669"/>
    <property type="project" value="InterPro"/>
</dbReference>
<dbReference type="HOGENOM" id="CLU_046496_0_0_1"/>